<evidence type="ECO:0000256" key="1">
    <source>
        <dbReference type="ARBA" id="ARBA00022723"/>
    </source>
</evidence>
<comment type="caution">
    <text evidence="4">The sequence shown here is derived from an EMBL/GenBank/DDBJ whole genome shotgun (WGS) entry which is preliminary data.</text>
</comment>
<gene>
    <name evidence="4" type="ORF">H6A12_00525</name>
</gene>
<protein>
    <submittedName>
        <fullName evidence="4">Sulfatase-like hydrolase/transferase</fullName>
    </submittedName>
</protein>
<dbReference type="GO" id="GO:0008484">
    <property type="term" value="F:sulfuric ester hydrolase activity"/>
    <property type="evidence" value="ECO:0007669"/>
    <property type="project" value="TreeGrafter"/>
</dbReference>
<dbReference type="PANTHER" id="PTHR45953:SF1">
    <property type="entry name" value="IDURONATE 2-SULFATASE"/>
    <property type="match status" value="1"/>
</dbReference>
<keyword evidence="5" id="KW-1185">Reference proteome</keyword>
<keyword evidence="2 4" id="KW-0378">Hydrolase</keyword>
<dbReference type="InterPro" id="IPR017850">
    <property type="entry name" value="Alkaline_phosphatase_core_sf"/>
</dbReference>
<dbReference type="GO" id="GO:0046872">
    <property type="term" value="F:metal ion binding"/>
    <property type="evidence" value="ECO:0007669"/>
    <property type="project" value="UniProtKB-KW"/>
</dbReference>
<dbReference type="GO" id="GO:0005737">
    <property type="term" value="C:cytoplasm"/>
    <property type="evidence" value="ECO:0007669"/>
    <property type="project" value="TreeGrafter"/>
</dbReference>
<dbReference type="Proteomes" id="UP000774750">
    <property type="component" value="Unassembled WGS sequence"/>
</dbReference>
<dbReference type="EMBL" id="JACJKY010000001">
    <property type="protein sequence ID" value="MBM6919654.1"/>
    <property type="molecule type" value="Genomic_DNA"/>
</dbReference>
<evidence type="ECO:0000256" key="2">
    <source>
        <dbReference type="ARBA" id="ARBA00022801"/>
    </source>
</evidence>
<reference evidence="4" key="1">
    <citation type="submission" date="2020-08" db="EMBL/GenBank/DDBJ databases">
        <authorList>
            <person name="Cejkova D."/>
            <person name="Kubasova T."/>
            <person name="Jahodarova E."/>
            <person name="Rychlik I."/>
        </authorList>
    </citation>
    <scope>NUCLEOTIDE SEQUENCE</scope>
    <source>
        <strain evidence="4">An559</strain>
    </source>
</reference>
<evidence type="ECO:0000259" key="3">
    <source>
        <dbReference type="Pfam" id="PF00884"/>
    </source>
</evidence>
<dbReference type="Gene3D" id="3.40.720.10">
    <property type="entry name" value="Alkaline Phosphatase, subunit A"/>
    <property type="match status" value="1"/>
</dbReference>
<dbReference type="PANTHER" id="PTHR45953">
    <property type="entry name" value="IDURONATE 2-SULFATASE"/>
    <property type="match status" value="1"/>
</dbReference>
<name>A0A938X6P6_9FIRM</name>
<keyword evidence="1" id="KW-0479">Metal-binding</keyword>
<proteinExistence type="predicted"/>
<evidence type="ECO:0000313" key="4">
    <source>
        <dbReference type="EMBL" id="MBM6919654.1"/>
    </source>
</evidence>
<dbReference type="SUPFAM" id="SSF53649">
    <property type="entry name" value="Alkaline phosphatase-like"/>
    <property type="match status" value="1"/>
</dbReference>
<organism evidence="4 5">
    <name type="scientific">Merdimmobilis hominis</name>
    <dbReference type="NCBI Taxonomy" id="2897707"/>
    <lineage>
        <taxon>Bacteria</taxon>
        <taxon>Bacillati</taxon>
        <taxon>Bacillota</taxon>
        <taxon>Clostridia</taxon>
        <taxon>Eubacteriales</taxon>
        <taxon>Oscillospiraceae</taxon>
        <taxon>Merdimmobilis</taxon>
    </lineage>
</organism>
<reference evidence="4" key="2">
    <citation type="journal article" date="2021" name="Sci. Rep.">
        <title>The distribution of antibiotic resistance genes in chicken gut microbiota commensals.</title>
        <authorList>
            <person name="Juricova H."/>
            <person name="Matiasovicova J."/>
            <person name="Kubasova T."/>
            <person name="Cejkova D."/>
            <person name="Rychlik I."/>
        </authorList>
    </citation>
    <scope>NUCLEOTIDE SEQUENCE</scope>
    <source>
        <strain evidence="4">An559</strain>
    </source>
</reference>
<evidence type="ECO:0000313" key="5">
    <source>
        <dbReference type="Proteomes" id="UP000774750"/>
    </source>
</evidence>
<dbReference type="InterPro" id="IPR000917">
    <property type="entry name" value="Sulfatase_N"/>
</dbReference>
<dbReference type="AlphaFoldDB" id="A0A938X6P6"/>
<feature type="domain" description="Sulfatase N-terminal" evidence="3">
    <location>
        <begin position="4"/>
        <end position="390"/>
    </location>
</feature>
<accession>A0A938X6P6</accession>
<sequence>MKRKNIIFICTDQHRKDTLSAYRSNTICKTPVLDQLAKESVVFDNTYTTCPVCTPARGSMQTGLYPSKTGMETNSFQTGCRTHELSDVPFLLNRRLESVGYRCGYTGKWHLGVGKDKTATGEGKALLGILEKGFLEVAPYIGRGCVPTEIGYIGDDFPGHGNGGWRFPQFEQYLKDNNLSLSIINQTTGKLPGDHSTVGEVTSPIESTIEYYLVERAKAIVDELSQDDQPFYFQLNFWGPHEPFFAPTKYLDMYRDVEIPENPSFSEDVSDGPRIYNLIRRPEVSWDFFQDTLRHYYACTTHIDAQIGRFLDYLKEKGLYEDTMIIFSADHGDNQGCHGGLENKSYSMYDDTTQIPLFIKPARAQYEGYHQDAFVGTCDIYATILKEAGYEPTDAFGYGDGRPLNDFIDQPDLPWSDEIMCEGMGAFSVIVTQRMFRKGRYKYVFNGADKDQFFDMEADPNEMHNLIDDPSYADDLYRVKNVCADWMQEHGDIIRDAFCKLNHLKEWETLYKEIDTK</sequence>
<dbReference type="Pfam" id="PF00884">
    <property type="entry name" value="Sulfatase"/>
    <property type="match status" value="1"/>
</dbReference>
<dbReference type="RefSeq" id="WP_204443620.1">
    <property type="nucleotide sequence ID" value="NZ_JACJKY010000001.1"/>
</dbReference>